<name>A0A0L0C7C3_LUCCU</name>
<evidence type="ECO:0000313" key="2">
    <source>
        <dbReference type="EMBL" id="KNC27329.1"/>
    </source>
</evidence>
<gene>
    <name evidence="2" type="ORF">FF38_07246</name>
</gene>
<keyword evidence="3" id="KW-1185">Reference proteome</keyword>
<dbReference type="OrthoDB" id="7699470at2759"/>
<dbReference type="EMBL" id="JRES01000910">
    <property type="protein sequence ID" value="KNC27329.1"/>
    <property type="molecule type" value="Genomic_DNA"/>
</dbReference>
<feature type="non-terminal residue" evidence="2">
    <location>
        <position position="1"/>
    </location>
</feature>
<dbReference type="Proteomes" id="UP000037069">
    <property type="component" value="Unassembled WGS sequence"/>
</dbReference>
<comment type="caution">
    <text evidence="2">The sequence shown here is derived from an EMBL/GenBank/DDBJ whole genome shotgun (WGS) entry which is preliminary data.</text>
</comment>
<evidence type="ECO:0000313" key="3">
    <source>
        <dbReference type="Proteomes" id="UP000037069"/>
    </source>
</evidence>
<feature type="region of interest" description="Disordered" evidence="1">
    <location>
        <begin position="1312"/>
        <end position="1340"/>
    </location>
</feature>
<dbReference type="Pfam" id="PF15992">
    <property type="entry name" value="DUF4769"/>
    <property type="match status" value="4"/>
</dbReference>
<reference evidence="2 3" key="1">
    <citation type="journal article" date="2015" name="Nat. Commun.">
        <title>Lucilia cuprina genome unlocks parasitic fly biology to underpin future interventions.</title>
        <authorList>
            <person name="Anstead C.A."/>
            <person name="Korhonen P.K."/>
            <person name="Young N.D."/>
            <person name="Hall R.S."/>
            <person name="Jex A.R."/>
            <person name="Murali S.C."/>
            <person name="Hughes D.S."/>
            <person name="Lee S.F."/>
            <person name="Perry T."/>
            <person name="Stroehlein A.J."/>
            <person name="Ansell B.R."/>
            <person name="Breugelmans B."/>
            <person name="Hofmann A."/>
            <person name="Qu J."/>
            <person name="Dugan S."/>
            <person name="Lee S.L."/>
            <person name="Chao H."/>
            <person name="Dinh H."/>
            <person name="Han Y."/>
            <person name="Doddapaneni H.V."/>
            <person name="Worley K.C."/>
            <person name="Muzny D.M."/>
            <person name="Ioannidis P."/>
            <person name="Waterhouse R.M."/>
            <person name="Zdobnov E.M."/>
            <person name="James P.J."/>
            <person name="Bagnall N.H."/>
            <person name="Kotze A.C."/>
            <person name="Gibbs R.A."/>
            <person name="Richards S."/>
            <person name="Batterham P."/>
            <person name="Gasser R.B."/>
        </authorList>
    </citation>
    <scope>NUCLEOTIDE SEQUENCE [LARGE SCALE GENOMIC DNA]</scope>
    <source>
        <strain evidence="2 3">LS</strain>
        <tissue evidence="2">Full body</tissue>
    </source>
</reference>
<feature type="region of interest" description="Disordered" evidence="1">
    <location>
        <begin position="474"/>
        <end position="497"/>
    </location>
</feature>
<feature type="compositionally biased region" description="Basic residues" evidence="1">
    <location>
        <begin position="1316"/>
        <end position="1326"/>
    </location>
</feature>
<feature type="compositionally biased region" description="Acidic residues" evidence="1">
    <location>
        <begin position="487"/>
        <end position="497"/>
    </location>
</feature>
<protein>
    <submittedName>
        <fullName evidence="2">Uncharacterized protein</fullName>
    </submittedName>
</protein>
<organism evidence="2 3">
    <name type="scientific">Lucilia cuprina</name>
    <name type="common">Green bottle fly</name>
    <name type="synonym">Australian sheep blowfly</name>
    <dbReference type="NCBI Taxonomy" id="7375"/>
    <lineage>
        <taxon>Eukaryota</taxon>
        <taxon>Metazoa</taxon>
        <taxon>Ecdysozoa</taxon>
        <taxon>Arthropoda</taxon>
        <taxon>Hexapoda</taxon>
        <taxon>Insecta</taxon>
        <taxon>Pterygota</taxon>
        <taxon>Neoptera</taxon>
        <taxon>Endopterygota</taxon>
        <taxon>Diptera</taxon>
        <taxon>Brachycera</taxon>
        <taxon>Muscomorpha</taxon>
        <taxon>Oestroidea</taxon>
        <taxon>Calliphoridae</taxon>
        <taxon>Luciliinae</taxon>
        <taxon>Lucilia</taxon>
    </lineage>
</organism>
<proteinExistence type="predicted"/>
<evidence type="ECO:0000256" key="1">
    <source>
        <dbReference type="SAM" id="MobiDB-lite"/>
    </source>
</evidence>
<accession>A0A0L0C7C3</accession>
<sequence>DNMSGGGYKDLAAMKKLFNSWDVGILYELFKEEDIGIDELKMMQLSHINHLLQNYKIGVRIRFEHHFNNWRLRIGLPLKTITCCGCHHKVNDIIGNSYVESENFEEVITDNISNGINFGVKRKRQNDEAAHNYYDESQPPLSPHSIKSEHSLVKLMTNSNESDNLTGVAVESSGSPTVQQTNNTDEENEMENLSINALADMLSSSVGESPPKFPSKPTNEKCPVNLATILQQSGQRAHSIVSFYKEKKRLTNVHRAQLIQTIVEYFDENDYHLSLNMSHNLEWEILKMFPTEKLEYYRTEKRGKIYVKFSNMKRYKRERTSKVRTEILETTNQRSRHTRNDENNEVLTDGRNDDMSNCEWPTIAEPEIEWKLECLLPHLLAEKIDIDILQMMKLSHIRLLLYNFPLGIQIRFEYNLEQWRKDIGRPFQLAVPISDNQFATMTTERNFKDEIFQNNSEKSEIQTDVKNYNSNTIIQTNQENNTKDAEDATGDSVSEDDPLKEINLTSEQLRKDKSTTFKTPQTATTTNADLRTILLHSESGLGLIKNYRFRRRFSNTERRLLISIIVKYHLDYNLEFNKQISYALERDITKMFRTEMLSFYRTSTSDKIYKSYIKAKTARGQEGANYVNQSNSHSMNNVSTVHETNNEIEEYPFENQLMNEVYNTNSSIKSNVSHFEKEYNESIASDNNISVMDFIKVEPEVISDTSSVDSMALAYQTYKHKLKQTVECERPFKSFRIPWHKLPSEIINLLENKEPLGKGLNVIANLIVDELRCISTHIPLRIFRLIAQQAIIKYPHAFLDKDSIGRPNPLSTTTVPLLSRMRNRNNNLNPMADDVKMDIKQLLTAWKLENILPHLIEEEIDINTLTIMKLPHIKSLLSGFSLGIQIRFEHNLEQWRQRIGRPLKSPANNEIIRYNEFNVSRPTQEHLKADINLKEILMKCQPEGPELLDIYRDKQTFSNPERNFLIELIINYYLRNDLAFDLYISYDLENAICSLFPNETLDQYRKSKEGKIYVKYLAAKAKYQNKECNMDNDVTFKRDEELTTESVKRLKKTHEVSQNNMASDSINDNKNINSTLSTGIPTEILLQTIYNDCKKFVKILQPFVYKDFFSAVCSTFNIVKRRNFYAAINECEISENDFKNIILQYYKLPTFCIELKERVNHALDAKVEHVENTCSQADFYTQSSPYPAAKTFNANENHNTTVQIIVNHLPDANDIRNIPSLLPIVKMSDDGRPLENKHRTTIAKAIIDECLNFQPERVLKRQDFFTLTDSLIQAFPNEIASAYFIPSQPNHAARGKLWNAYNNKRSFLGSSGIVQRRQHNNAKRKHQSDEDEGGSERTNDKVYHTDNAVECKDFAINSILDWDTLQQKWSDSHQERRNELLRDKMPPQYYMQKYSILKSNRGIDLMEIDVNILHPTVVNINNWLALHEKVIEMGRKLQKIEQLPRLLENINSSNDEKYRASLALLILPYIFPYNARRNEFNEKASKVEIQNRFIKEFASLDDLRADTDCADLQIRFVHFSQQINYAEFKICGHIFKCVDLLEALSSLFHYTVALNIEYPKICLHIWQFIQLAIFQIEIQGYKQPNVESIINDLYMI</sequence>
<dbReference type="InterPro" id="IPR031934">
    <property type="entry name" value="DUF4769"/>
</dbReference>